<dbReference type="GO" id="GO:0003677">
    <property type="term" value="F:DNA binding"/>
    <property type="evidence" value="ECO:0007669"/>
    <property type="project" value="UniProtKB-KW"/>
</dbReference>
<name>A0AB33IDT4_ACEAC</name>
<dbReference type="EMBL" id="AP023410">
    <property type="protein sequence ID" value="BCK75911.1"/>
    <property type="molecule type" value="Genomic_DNA"/>
</dbReference>
<reference evidence="3 4" key="1">
    <citation type="journal article" date="2011" name="Microbiology">
        <title>Transcriptome response to different carbon sources in Acetobacter aceti.</title>
        <authorList>
            <person name="Sakurai K."/>
            <person name="Arai H."/>
            <person name="Ishii M."/>
            <person name="Igarashi Y."/>
        </authorList>
    </citation>
    <scope>NUCLEOTIDE SEQUENCE [LARGE SCALE GENOMIC DNA]</scope>
    <source>
        <strain evidence="3 4">NBRC 14818</strain>
    </source>
</reference>
<keyword evidence="4" id="KW-1185">Reference proteome</keyword>
<keyword evidence="2" id="KW-0238">DNA-binding</keyword>
<gene>
    <name evidence="3" type="ORF">EMQ_1517</name>
</gene>
<evidence type="ECO:0000313" key="4">
    <source>
        <dbReference type="Proteomes" id="UP000516424"/>
    </source>
</evidence>
<evidence type="ECO:0008006" key="5">
    <source>
        <dbReference type="Google" id="ProtNLM"/>
    </source>
</evidence>
<proteinExistence type="predicted"/>
<accession>A0AB33IDT4</accession>
<evidence type="ECO:0000313" key="3">
    <source>
        <dbReference type="EMBL" id="BCK75911.1"/>
    </source>
</evidence>
<dbReference type="SUPFAM" id="SSF116734">
    <property type="entry name" value="DNA methylase specificity domain"/>
    <property type="match status" value="1"/>
</dbReference>
<sequence>MRGITPDQTIDWTTCTRHFEQNAQRSTQLRNIARTVLETAPLVIPPLTQQKTIVALDHAMQREQHLFERIITQNRQTMTAIADGLASAHTSRIH</sequence>
<evidence type="ECO:0000256" key="1">
    <source>
        <dbReference type="ARBA" id="ARBA00022747"/>
    </source>
</evidence>
<keyword evidence="1" id="KW-0680">Restriction system</keyword>
<organism evidence="3 4">
    <name type="scientific">Acetobacter aceti NBRC 14818</name>
    <dbReference type="NCBI Taxonomy" id="887700"/>
    <lineage>
        <taxon>Bacteria</taxon>
        <taxon>Pseudomonadati</taxon>
        <taxon>Pseudomonadota</taxon>
        <taxon>Alphaproteobacteria</taxon>
        <taxon>Acetobacterales</taxon>
        <taxon>Acetobacteraceae</taxon>
        <taxon>Acetobacter</taxon>
        <taxon>Acetobacter subgen. Acetobacter</taxon>
    </lineage>
</organism>
<dbReference type="Proteomes" id="UP000516424">
    <property type="component" value="Chromosome"/>
</dbReference>
<protein>
    <recommendedName>
        <fullName evidence="5">Transposase</fullName>
    </recommendedName>
</protein>
<dbReference type="InterPro" id="IPR044946">
    <property type="entry name" value="Restrct_endonuc_typeI_TRD_sf"/>
</dbReference>
<dbReference type="Gene3D" id="3.90.220.20">
    <property type="entry name" value="DNA methylase specificity domains"/>
    <property type="match status" value="2"/>
</dbReference>
<dbReference type="GO" id="GO:0009307">
    <property type="term" value="P:DNA restriction-modification system"/>
    <property type="evidence" value="ECO:0007669"/>
    <property type="project" value="UniProtKB-KW"/>
</dbReference>
<evidence type="ECO:0000256" key="2">
    <source>
        <dbReference type="ARBA" id="ARBA00023125"/>
    </source>
</evidence>
<dbReference type="AlphaFoldDB" id="A0AB33IDT4"/>